<feature type="transmembrane region" description="Helical" evidence="16">
    <location>
        <begin position="100"/>
        <end position="118"/>
    </location>
</feature>
<dbReference type="PANTHER" id="PTHR30474:SF2">
    <property type="entry name" value="PEPTIDOGLYCAN GLYCOSYLTRANSFERASE FTSW-RELATED"/>
    <property type="match status" value="1"/>
</dbReference>
<gene>
    <name evidence="17" type="ORF">M23134_06300</name>
</gene>
<feature type="transmembrane region" description="Helical" evidence="16">
    <location>
        <begin position="69"/>
        <end position="88"/>
    </location>
</feature>
<dbReference type="Pfam" id="PF01098">
    <property type="entry name" value="FTSW_RODA_SPOVE"/>
    <property type="match status" value="1"/>
</dbReference>
<dbReference type="OrthoDB" id="9812661at2"/>
<dbReference type="PANTHER" id="PTHR30474">
    <property type="entry name" value="CELL CYCLE PROTEIN"/>
    <property type="match status" value="1"/>
</dbReference>
<dbReference type="Proteomes" id="UP000004095">
    <property type="component" value="Unassembled WGS sequence"/>
</dbReference>
<feature type="transmembrane region" description="Helical" evidence="16">
    <location>
        <begin position="287"/>
        <end position="313"/>
    </location>
</feature>
<dbReference type="GO" id="GO:0008360">
    <property type="term" value="P:regulation of cell shape"/>
    <property type="evidence" value="ECO:0007669"/>
    <property type="project" value="UniProtKB-KW"/>
</dbReference>
<comment type="caution">
    <text evidence="17">The sequence shown here is derived from an EMBL/GenBank/DDBJ whole genome shotgun (WGS) entry which is preliminary data.</text>
</comment>
<dbReference type="EMBL" id="AAWS01000069">
    <property type="protein sequence ID" value="EAY24446.1"/>
    <property type="molecule type" value="Genomic_DNA"/>
</dbReference>
<evidence type="ECO:0000256" key="14">
    <source>
        <dbReference type="ARBA" id="ARBA00044770"/>
    </source>
</evidence>
<dbReference type="GO" id="GO:0015648">
    <property type="term" value="F:lipid-linked peptidoglycan transporter activity"/>
    <property type="evidence" value="ECO:0007669"/>
    <property type="project" value="TreeGrafter"/>
</dbReference>
<evidence type="ECO:0000256" key="12">
    <source>
        <dbReference type="ARBA" id="ARBA00041185"/>
    </source>
</evidence>
<evidence type="ECO:0000256" key="1">
    <source>
        <dbReference type="ARBA" id="ARBA00004141"/>
    </source>
</evidence>
<keyword evidence="6" id="KW-0573">Peptidoglycan synthesis</keyword>
<reference evidence="17 18" key="1">
    <citation type="submission" date="2007-01" db="EMBL/GenBank/DDBJ databases">
        <authorList>
            <person name="Haygood M."/>
            <person name="Podell S."/>
            <person name="Anderson C."/>
            <person name="Hopkinson B."/>
            <person name="Roe K."/>
            <person name="Barbeau K."/>
            <person name="Gaasterland T."/>
            <person name="Ferriera S."/>
            <person name="Johnson J."/>
            <person name="Kravitz S."/>
            <person name="Beeson K."/>
            <person name="Sutton G."/>
            <person name="Rogers Y.-H."/>
            <person name="Friedman R."/>
            <person name="Frazier M."/>
            <person name="Venter J.C."/>
        </authorList>
    </citation>
    <scope>NUCLEOTIDE SEQUENCE [LARGE SCALE GENOMIC DNA]</scope>
    <source>
        <strain evidence="17 18">ATCC 23134</strain>
    </source>
</reference>
<feature type="transmembrane region" description="Helical" evidence="16">
    <location>
        <begin position="325"/>
        <end position="344"/>
    </location>
</feature>
<evidence type="ECO:0000256" key="5">
    <source>
        <dbReference type="ARBA" id="ARBA00022960"/>
    </source>
</evidence>
<evidence type="ECO:0000256" key="3">
    <source>
        <dbReference type="ARBA" id="ARBA00022679"/>
    </source>
</evidence>
<keyword evidence="18" id="KW-1185">Reference proteome</keyword>
<evidence type="ECO:0000256" key="16">
    <source>
        <dbReference type="SAM" id="Phobius"/>
    </source>
</evidence>
<keyword evidence="8 16" id="KW-0472">Membrane</keyword>
<evidence type="ECO:0000256" key="11">
    <source>
        <dbReference type="ARBA" id="ARBA00038053"/>
    </source>
</evidence>
<dbReference type="GO" id="GO:0005886">
    <property type="term" value="C:plasma membrane"/>
    <property type="evidence" value="ECO:0007669"/>
    <property type="project" value="TreeGrafter"/>
</dbReference>
<evidence type="ECO:0000313" key="17">
    <source>
        <dbReference type="EMBL" id="EAY24446.1"/>
    </source>
</evidence>
<organism evidence="17 18">
    <name type="scientific">Microscilla marina ATCC 23134</name>
    <dbReference type="NCBI Taxonomy" id="313606"/>
    <lineage>
        <taxon>Bacteria</taxon>
        <taxon>Pseudomonadati</taxon>
        <taxon>Bacteroidota</taxon>
        <taxon>Cytophagia</taxon>
        <taxon>Cytophagales</taxon>
        <taxon>Microscillaceae</taxon>
        <taxon>Microscilla</taxon>
    </lineage>
</organism>
<comment type="catalytic activity">
    <reaction evidence="15">
        <text>[GlcNAc-(1-&gt;4)-Mur2Ac(oyl-L-Ala-gamma-D-Glu-L-Lys-D-Ala-D-Ala)](n)-di-trans,octa-cis-undecaprenyl diphosphate + beta-D-GlcNAc-(1-&gt;4)-Mur2Ac(oyl-L-Ala-gamma-D-Glu-L-Lys-D-Ala-D-Ala)-di-trans,octa-cis-undecaprenyl diphosphate = [GlcNAc-(1-&gt;4)-Mur2Ac(oyl-L-Ala-gamma-D-Glu-L-Lys-D-Ala-D-Ala)](n+1)-di-trans,octa-cis-undecaprenyl diphosphate + di-trans,octa-cis-undecaprenyl diphosphate + H(+)</text>
        <dbReference type="Rhea" id="RHEA:23708"/>
        <dbReference type="Rhea" id="RHEA-COMP:9602"/>
        <dbReference type="Rhea" id="RHEA-COMP:9603"/>
        <dbReference type="ChEBI" id="CHEBI:15378"/>
        <dbReference type="ChEBI" id="CHEBI:58405"/>
        <dbReference type="ChEBI" id="CHEBI:60033"/>
        <dbReference type="ChEBI" id="CHEBI:78435"/>
        <dbReference type="EC" id="2.4.99.28"/>
    </reaction>
</comment>
<dbReference type="eggNOG" id="COG0772">
    <property type="taxonomic scope" value="Bacteria"/>
</dbReference>
<evidence type="ECO:0000256" key="7">
    <source>
        <dbReference type="ARBA" id="ARBA00022989"/>
    </source>
</evidence>
<evidence type="ECO:0000256" key="6">
    <source>
        <dbReference type="ARBA" id="ARBA00022984"/>
    </source>
</evidence>
<dbReference type="RefSeq" id="WP_002704802.1">
    <property type="nucleotide sequence ID" value="NZ_AAWS01000069.1"/>
</dbReference>
<dbReference type="AlphaFoldDB" id="A1ZYU9"/>
<proteinExistence type="inferred from homology"/>
<feature type="transmembrane region" description="Helical" evidence="16">
    <location>
        <begin position="37"/>
        <end position="57"/>
    </location>
</feature>
<comment type="subcellular location">
    <subcellularLocation>
        <location evidence="1">Membrane</location>
        <topology evidence="1">Multi-pass membrane protein</topology>
    </subcellularLocation>
</comment>
<evidence type="ECO:0000256" key="4">
    <source>
        <dbReference type="ARBA" id="ARBA00022692"/>
    </source>
</evidence>
<feature type="transmembrane region" description="Helical" evidence="16">
    <location>
        <begin position="364"/>
        <end position="384"/>
    </location>
</feature>
<name>A1ZYU9_MICM2</name>
<sequence>MEEASSENVTKTNDQEELVENYPQESWFDRNLQGDKFIWMVVVALASISVLVVYSATGTIAYKNQQGHSHYLFKHSLLVFTSLIAIWVTHRIDYRYYSRLSRIALLLSVPLLLLSWQFGPKINEASRWITIPIINQSFQPSDLAKLALLASLASMLARRQRSIDDFKDAIMPILFWVGIICGLIGLTDISSALLLFLTCLILMFIGRVPINYLALLVVVGFISITAALYMGQRSGTFKSRINAKYNSSEIPFQAQQSYIAIATGGITGVGAGNSVQRNFLPNPYSDFIYSIIVEEYGLLGGLLVLVLYLVLLYRGMMVMANSKRPFGGILSAGLTFSIVIQALINMAVSVGLVPITGMPMPLLSMGGTSLLFTGVALGIVLSISRGEVDEDIEKIGKGGRTGNAKRKLA</sequence>
<dbReference type="GO" id="GO:0032153">
    <property type="term" value="C:cell division site"/>
    <property type="evidence" value="ECO:0007669"/>
    <property type="project" value="TreeGrafter"/>
</dbReference>
<dbReference type="EC" id="2.4.99.28" evidence="14"/>
<keyword evidence="5" id="KW-0133">Cell shape</keyword>
<dbReference type="GO" id="GO:0008955">
    <property type="term" value="F:peptidoglycan glycosyltransferase activity"/>
    <property type="evidence" value="ECO:0007669"/>
    <property type="project" value="UniProtKB-EC"/>
</dbReference>
<keyword evidence="2" id="KW-0328">Glycosyltransferase</keyword>
<feature type="transmembrane region" description="Helical" evidence="16">
    <location>
        <begin position="212"/>
        <end position="231"/>
    </location>
</feature>
<evidence type="ECO:0000313" key="18">
    <source>
        <dbReference type="Proteomes" id="UP000004095"/>
    </source>
</evidence>
<dbReference type="GO" id="GO:0009252">
    <property type="term" value="P:peptidoglycan biosynthetic process"/>
    <property type="evidence" value="ECO:0007669"/>
    <property type="project" value="UniProtKB-KW"/>
</dbReference>
<protein>
    <recommendedName>
        <fullName evidence="12">Probable peptidoglycan glycosyltransferase FtsW</fullName>
        <ecNumber evidence="14">2.4.99.28</ecNumber>
    </recommendedName>
    <alternativeName>
        <fullName evidence="13">Cell division protein FtsW</fullName>
    </alternativeName>
    <alternativeName>
        <fullName evidence="10">Cell wall polymerase</fullName>
    </alternativeName>
    <alternativeName>
        <fullName evidence="9">Peptidoglycan polymerase</fullName>
    </alternativeName>
</protein>
<feature type="transmembrane region" description="Helical" evidence="16">
    <location>
        <begin position="173"/>
        <end position="206"/>
    </location>
</feature>
<dbReference type="GO" id="GO:0051301">
    <property type="term" value="P:cell division"/>
    <property type="evidence" value="ECO:0007669"/>
    <property type="project" value="InterPro"/>
</dbReference>
<evidence type="ECO:0000256" key="15">
    <source>
        <dbReference type="ARBA" id="ARBA00049902"/>
    </source>
</evidence>
<evidence type="ECO:0000256" key="2">
    <source>
        <dbReference type="ARBA" id="ARBA00022676"/>
    </source>
</evidence>
<evidence type="ECO:0000256" key="9">
    <source>
        <dbReference type="ARBA" id="ARBA00032370"/>
    </source>
</evidence>
<keyword evidence="7 16" id="KW-1133">Transmembrane helix</keyword>
<keyword evidence="4 16" id="KW-0812">Transmembrane</keyword>
<evidence type="ECO:0000256" key="13">
    <source>
        <dbReference type="ARBA" id="ARBA00041418"/>
    </source>
</evidence>
<keyword evidence="3" id="KW-0808">Transferase</keyword>
<evidence type="ECO:0000256" key="10">
    <source>
        <dbReference type="ARBA" id="ARBA00033270"/>
    </source>
</evidence>
<dbReference type="InterPro" id="IPR001182">
    <property type="entry name" value="FtsW/RodA"/>
</dbReference>
<accession>A1ZYU9</accession>
<evidence type="ECO:0000256" key="8">
    <source>
        <dbReference type="ARBA" id="ARBA00023136"/>
    </source>
</evidence>
<comment type="similarity">
    <text evidence="11">Belongs to the SEDS family. FtsW subfamily.</text>
</comment>